<dbReference type="InterPro" id="IPR003791">
    <property type="entry name" value="UPF0178"/>
</dbReference>
<dbReference type="OrthoDB" id="9798918at2"/>
<dbReference type="HAMAP" id="MF_00489">
    <property type="entry name" value="UPF0178"/>
    <property type="match status" value="1"/>
</dbReference>
<dbReference type="CDD" id="cd18720">
    <property type="entry name" value="PIN_YqxD-like"/>
    <property type="match status" value="1"/>
</dbReference>
<dbReference type="NCBIfam" id="NF001095">
    <property type="entry name" value="PRK00124.1"/>
    <property type="match status" value="1"/>
</dbReference>
<evidence type="ECO:0000256" key="2">
    <source>
        <dbReference type="HAMAP-Rule" id="MF_00489"/>
    </source>
</evidence>
<dbReference type="KEGG" id="bwh:A9C19_06090"/>
<gene>
    <name evidence="3" type="ORF">A9C19_06090</name>
</gene>
<proteinExistence type="inferred from homology"/>
<dbReference type="AlphaFoldDB" id="A0A1L3MPT4"/>
<dbReference type="EMBL" id="CP016020">
    <property type="protein sequence ID" value="APH04350.1"/>
    <property type="molecule type" value="Genomic_DNA"/>
</dbReference>
<protein>
    <recommendedName>
        <fullName evidence="2">UPF0178 protein A9C19_06090</fullName>
    </recommendedName>
</protein>
<dbReference type="STRING" id="1547283.A9C19_06090"/>
<evidence type="ECO:0000313" key="3">
    <source>
        <dbReference type="EMBL" id="APH04350.1"/>
    </source>
</evidence>
<evidence type="ECO:0000313" key="4">
    <source>
        <dbReference type="Proteomes" id="UP000181936"/>
    </source>
</evidence>
<name>A0A1L3MPT4_9BACI</name>
<dbReference type="Proteomes" id="UP000181936">
    <property type="component" value="Chromosome"/>
</dbReference>
<dbReference type="Pfam" id="PF02639">
    <property type="entry name" value="DUF188"/>
    <property type="match status" value="1"/>
</dbReference>
<dbReference type="RefSeq" id="WP_072579141.1">
    <property type="nucleotide sequence ID" value="NZ_CP016020.1"/>
</dbReference>
<evidence type="ECO:0000256" key="1">
    <source>
        <dbReference type="ARBA" id="ARBA00008522"/>
    </source>
</evidence>
<sequence length="160" mass="18174">MENYAEKKQRIYVDADACPVKQEIMDCATKYNVPVTFVASYNHTTTKTFGGEWIFVDTGKEEADLYIVNQVRAKDLVISQDIGLAGLLLKKDVIVITPRGKQYTETNIDTALQYRYISAMERRGGKYSKGPKKFTDEDILNFITTLEKILSKDEGDSKKI</sequence>
<accession>A0A1L3MPT4</accession>
<organism evidence="3 4">
    <name type="scientific">Bacillus weihaiensis</name>
    <dbReference type="NCBI Taxonomy" id="1547283"/>
    <lineage>
        <taxon>Bacteria</taxon>
        <taxon>Bacillati</taxon>
        <taxon>Bacillota</taxon>
        <taxon>Bacilli</taxon>
        <taxon>Bacillales</taxon>
        <taxon>Bacillaceae</taxon>
        <taxon>Bacillus</taxon>
    </lineage>
</organism>
<dbReference type="PANTHER" id="PTHR35146">
    <property type="entry name" value="UPF0178 PROTEIN YAII"/>
    <property type="match status" value="1"/>
</dbReference>
<dbReference type="PANTHER" id="PTHR35146:SF1">
    <property type="entry name" value="UPF0178 PROTEIN YAII"/>
    <property type="match status" value="1"/>
</dbReference>
<comment type="similarity">
    <text evidence="1 2">Belongs to the UPF0178 family.</text>
</comment>
<keyword evidence="4" id="KW-1185">Reference proteome</keyword>
<reference evidence="3 4" key="1">
    <citation type="journal article" date="2016" name="Sci. Rep.">
        <title>Complete genome sequence and transcriptomic analysis of a novel marine strain Bacillus weihaiensis reveals the mechanism of brown algae degradation.</title>
        <authorList>
            <person name="Zhu Y."/>
            <person name="Chen P."/>
            <person name="Bao Y."/>
            <person name="Men Y."/>
            <person name="Zeng Y."/>
            <person name="Yang J."/>
            <person name="Sun J."/>
            <person name="Sun Y."/>
        </authorList>
    </citation>
    <scope>NUCLEOTIDE SEQUENCE [LARGE SCALE GENOMIC DNA]</scope>
    <source>
        <strain evidence="3 4">Alg07</strain>
    </source>
</reference>